<feature type="transmembrane region" description="Helical" evidence="6">
    <location>
        <begin position="5"/>
        <end position="23"/>
    </location>
</feature>
<evidence type="ECO:0000313" key="9">
    <source>
        <dbReference type="Proteomes" id="UP000037446"/>
    </source>
</evidence>
<dbReference type="Gene3D" id="1.20.120.1220">
    <property type="match status" value="1"/>
</dbReference>
<feature type="domain" description="Prepilin type IV endopeptidase peptidase" evidence="7">
    <location>
        <begin position="14"/>
        <end position="116"/>
    </location>
</feature>
<evidence type="ECO:0000256" key="6">
    <source>
        <dbReference type="SAM" id="Phobius"/>
    </source>
</evidence>
<feature type="transmembrane region" description="Helical" evidence="6">
    <location>
        <begin position="62"/>
        <end position="81"/>
    </location>
</feature>
<comment type="subcellular location">
    <subcellularLocation>
        <location evidence="1">Cell membrane</location>
        <topology evidence="1">Multi-pass membrane protein</topology>
    </subcellularLocation>
</comment>
<accession>A0A0L1KC27</accession>
<dbReference type="GO" id="GO:0004190">
    <property type="term" value="F:aspartic-type endopeptidase activity"/>
    <property type="evidence" value="ECO:0007669"/>
    <property type="project" value="InterPro"/>
</dbReference>
<dbReference type="PANTHER" id="PTHR36506">
    <property type="entry name" value="PREFLAGELLIN PEPTIDASE"/>
    <property type="match status" value="1"/>
</dbReference>
<gene>
    <name evidence="8" type="ORF">J121_602</name>
</gene>
<dbReference type="InterPro" id="IPR052218">
    <property type="entry name" value="Preflagellin_Peptidase"/>
</dbReference>
<evidence type="ECO:0000313" key="8">
    <source>
        <dbReference type="EMBL" id="KNH01471.1"/>
    </source>
</evidence>
<dbReference type="RefSeq" id="WP_050600782.1">
    <property type="nucleotide sequence ID" value="NZ_JYNE01000026.1"/>
</dbReference>
<keyword evidence="4 6" id="KW-1133">Transmembrane helix</keyword>
<dbReference type="InterPro" id="IPR000045">
    <property type="entry name" value="Prepilin_IV_endopep_pep"/>
</dbReference>
<evidence type="ECO:0000256" key="3">
    <source>
        <dbReference type="ARBA" id="ARBA00022692"/>
    </source>
</evidence>
<evidence type="ECO:0000256" key="1">
    <source>
        <dbReference type="ARBA" id="ARBA00004651"/>
    </source>
</evidence>
<dbReference type="PATRIC" id="fig|1306953.7.peg.609"/>
<keyword evidence="2" id="KW-1003">Cell membrane</keyword>
<feature type="transmembrane region" description="Helical" evidence="6">
    <location>
        <begin position="101"/>
        <end position="125"/>
    </location>
</feature>
<reference evidence="8" key="1">
    <citation type="submission" date="2015-02" db="EMBL/GenBank/DDBJ databases">
        <authorList>
            <person name="Chooi Y.-H."/>
        </authorList>
    </citation>
    <scope>NUCLEOTIDE SEQUENCE [LARGE SCALE GENOMIC DNA]</scope>
    <source>
        <strain evidence="8">LAMA 915</strain>
    </source>
</reference>
<dbReference type="STRING" id="1306953.J121_602"/>
<dbReference type="EMBL" id="JYNE01000026">
    <property type="protein sequence ID" value="KNH01471.1"/>
    <property type="molecule type" value="Genomic_DNA"/>
</dbReference>
<sequence length="238" mass="25095">MQNQIFTYVLLAGLAIALLWVIVTDLRHRTISNRLTLTVALGAPLYWLSIGLPLWPGIGFQIGLALLVFATCCVLFAIRQMGGGDVKLLTALALWIPPSQFTLLLIAMAMLGWVLTMGIAAWRVAHSTTIRTRPARDTAMLLVGTFIAALFASAVLGGPQLPVPEALIAAAASSASAAIALVAAPFAVLLIVTFGSIRIIRRHERDLWVPYGPAISLAGIWIVASGQLLAQAGPVAGG</sequence>
<organism evidence="8 9">
    <name type="scientific">Qipengyuania citrea LAMA 915</name>
    <dbReference type="NCBI Taxonomy" id="1306953"/>
    <lineage>
        <taxon>Bacteria</taxon>
        <taxon>Pseudomonadati</taxon>
        <taxon>Pseudomonadota</taxon>
        <taxon>Alphaproteobacteria</taxon>
        <taxon>Sphingomonadales</taxon>
        <taxon>Erythrobacteraceae</taxon>
        <taxon>Qipengyuania</taxon>
    </lineage>
</organism>
<dbReference type="Pfam" id="PF01478">
    <property type="entry name" value="Peptidase_A24"/>
    <property type="match status" value="1"/>
</dbReference>
<dbReference type="GO" id="GO:0005886">
    <property type="term" value="C:plasma membrane"/>
    <property type="evidence" value="ECO:0007669"/>
    <property type="project" value="UniProtKB-SubCell"/>
</dbReference>
<dbReference type="PANTHER" id="PTHR36506:SF1">
    <property type="entry name" value="PREFLAGELLIN PEPTIDASE"/>
    <property type="match status" value="1"/>
</dbReference>
<feature type="transmembrane region" description="Helical" evidence="6">
    <location>
        <begin position="168"/>
        <end position="195"/>
    </location>
</feature>
<feature type="transmembrane region" description="Helical" evidence="6">
    <location>
        <begin position="35"/>
        <end position="55"/>
    </location>
</feature>
<evidence type="ECO:0000256" key="2">
    <source>
        <dbReference type="ARBA" id="ARBA00022475"/>
    </source>
</evidence>
<dbReference type="AlphaFoldDB" id="A0A0L1KC27"/>
<feature type="transmembrane region" description="Helical" evidence="6">
    <location>
        <begin position="137"/>
        <end position="156"/>
    </location>
</feature>
<proteinExistence type="predicted"/>
<comment type="caution">
    <text evidence="8">The sequence shown here is derived from an EMBL/GenBank/DDBJ whole genome shotgun (WGS) entry which is preliminary data.</text>
</comment>
<evidence type="ECO:0000259" key="7">
    <source>
        <dbReference type="Pfam" id="PF01478"/>
    </source>
</evidence>
<evidence type="ECO:0000256" key="5">
    <source>
        <dbReference type="ARBA" id="ARBA00023136"/>
    </source>
</evidence>
<protein>
    <submittedName>
        <fullName evidence="8">Type IV prepilin peptidase TadV/CpaA</fullName>
    </submittedName>
</protein>
<feature type="transmembrane region" description="Helical" evidence="6">
    <location>
        <begin position="207"/>
        <end position="230"/>
    </location>
</feature>
<keyword evidence="3 6" id="KW-0812">Transmembrane</keyword>
<keyword evidence="5 6" id="KW-0472">Membrane</keyword>
<name>A0A0L1KC27_9SPHN</name>
<dbReference type="Proteomes" id="UP000037446">
    <property type="component" value="Unassembled WGS sequence"/>
</dbReference>
<evidence type="ECO:0000256" key="4">
    <source>
        <dbReference type="ARBA" id="ARBA00022989"/>
    </source>
</evidence>